<feature type="transmembrane region" description="Helical" evidence="2">
    <location>
        <begin position="12"/>
        <end position="37"/>
    </location>
</feature>
<reference evidence="4 5" key="1">
    <citation type="submission" date="2015-11" db="EMBL/GenBank/DDBJ databases">
        <title>Genomic Taxonomy of the Vibrionaceae.</title>
        <authorList>
            <person name="Gomez-Gil B."/>
            <person name="Enciso-Ibarra J."/>
        </authorList>
    </citation>
    <scope>NUCLEOTIDE SEQUENCE [LARGE SCALE GENOMIC DNA]</scope>
    <source>
        <strain evidence="4 5">CAIM 912</strain>
    </source>
</reference>
<dbReference type="Proteomes" id="UP000070529">
    <property type="component" value="Unassembled WGS sequence"/>
</dbReference>
<sequence length="303" mass="34200">MQKKASIHATYVCALWDLLFFATDVAFLIQQMLLFSLGLDDAMENRLPLIMNLTQGSSYICVSTESVFLFSGASGQIKAARMSLYIGNYVALCYEKRIGGTGERTASIKQTIKIHSNTDDFDFDEKCIVLILGESFLSAFDRTGERVRQAHILHEDIVTVLLDGITSSECPLYDLNAIANLVAIGIYKKVLDTDYERIRTVILKNYQDPNFCLESLASCVYMSRRKVQYVLARNGQNFLECINDIRVSRLYDKVIKCYAIDLEEISHSCGFKSLVSANRVFSKRFGESLSSFKKKQKQNSLVA</sequence>
<feature type="domain" description="HTH araC/xylS-type" evidence="3">
    <location>
        <begin position="196"/>
        <end position="295"/>
    </location>
</feature>
<dbReference type="AlphaFoldDB" id="A0A135I5P8"/>
<keyword evidence="5" id="KW-1185">Reference proteome</keyword>
<keyword evidence="2" id="KW-0472">Membrane</keyword>
<dbReference type="PROSITE" id="PS01124">
    <property type="entry name" value="HTH_ARAC_FAMILY_2"/>
    <property type="match status" value="1"/>
</dbReference>
<name>A0A135I5P8_9GAMM</name>
<dbReference type="PANTHER" id="PTHR43280:SF2">
    <property type="entry name" value="HTH-TYPE TRANSCRIPTIONAL REGULATOR EXSA"/>
    <property type="match status" value="1"/>
</dbReference>
<dbReference type="GO" id="GO:0003700">
    <property type="term" value="F:DNA-binding transcription factor activity"/>
    <property type="evidence" value="ECO:0007669"/>
    <property type="project" value="InterPro"/>
</dbReference>
<dbReference type="PANTHER" id="PTHR43280">
    <property type="entry name" value="ARAC-FAMILY TRANSCRIPTIONAL REGULATOR"/>
    <property type="match status" value="1"/>
</dbReference>
<dbReference type="Pfam" id="PF12833">
    <property type="entry name" value="HTH_18"/>
    <property type="match status" value="1"/>
</dbReference>
<dbReference type="SMART" id="SM00342">
    <property type="entry name" value="HTH_ARAC"/>
    <property type="match status" value="1"/>
</dbReference>
<keyword evidence="2" id="KW-1133">Transmembrane helix</keyword>
<dbReference type="InterPro" id="IPR018060">
    <property type="entry name" value="HTH_AraC"/>
</dbReference>
<dbReference type="Gene3D" id="1.10.10.60">
    <property type="entry name" value="Homeodomain-like"/>
    <property type="match status" value="1"/>
</dbReference>
<evidence type="ECO:0000259" key="3">
    <source>
        <dbReference type="PROSITE" id="PS01124"/>
    </source>
</evidence>
<gene>
    <name evidence="4" type="ORF">ATN88_16010</name>
</gene>
<dbReference type="OrthoDB" id="6506763at2"/>
<proteinExistence type="predicted"/>
<dbReference type="RefSeq" id="WP_067418702.1">
    <property type="nucleotide sequence ID" value="NZ_LNTY01000049.1"/>
</dbReference>
<dbReference type="EMBL" id="LNTY01000049">
    <property type="protein sequence ID" value="KXF80782.1"/>
    <property type="molecule type" value="Genomic_DNA"/>
</dbReference>
<dbReference type="STRING" id="294935.ATN88_16010"/>
<evidence type="ECO:0000256" key="2">
    <source>
        <dbReference type="SAM" id="Phobius"/>
    </source>
</evidence>
<accession>A0A135I5P8</accession>
<comment type="caution">
    <text evidence="4">The sequence shown here is derived from an EMBL/GenBank/DDBJ whole genome shotgun (WGS) entry which is preliminary data.</text>
</comment>
<dbReference type="GO" id="GO:0043565">
    <property type="term" value="F:sequence-specific DNA binding"/>
    <property type="evidence" value="ECO:0007669"/>
    <property type="project" value="InterPro"/>
</dbReference>
<evidence type="ECO:0000313" key="5">
    <source>
        <dbReference type="Proteomes" id="UP000070529"/>
    </source>
</evidence>
<organism evidence="4 5">
    <name type="scientific">Enterovibrio coralii</name>
    <dbReference type="NCBI Taxonomy" id="294935"/>
    <lineage>
        <taxon>Bacteria</taxon>
        <taxon>Pseudomonadati</taxon>
        <taxon>Pseudomonadota</taxon>
        <taxon>Gammaproteobacteria</taxon>
        <taxon>Vibrionales</taxon>
        <taxon>Vibrionaceae</taxon>
        <taxon>Enterovibrio</taxon>
    </lineage>
</organism>
<evidence type="ECO:0000256" key="1">
    <source>
        <dbReference type="ARBA" id="ARBA00023125"/>
    </source>
</evidence>
<protein>
    <recommendedName>
        <fullName evidence="3">HTH araC/xylS-type domain-containing protein</fullName>
    </recommendedName>
</protein>
<keyword evidence="1" id="KW-0238">DNA-binding</keyword>
<keyword evidence="2" id="KW-0812">Transmembrane</keyword>
<evidence type="ECO:0000313" key="4">
    <source>
        <dbReference type="EMBL" id="KXF80782.1"/>
    </source>
</evidence>